<proteinExistence type="predicted"/>
<keyword evidence="1" id="KW-0472">Membrane</keyword>
<feature type="transmembrane region" description="Helical" evidence="1">
    <location>
        <begin position="73"/>
        <end position="90"/>
    </location>
</feature>
<dbReference type="GO" id="GO:0016020">
    <property type="term" value="C:membrane"/>
    <property type="evidence" value="ECO:0007669"/>
    <property type="project" value="InterPro"/>
</dbReference>
<feature type="transmembrane region" description="Helical" evidence="1">
    <location>
        <begin position="239"/>
        <end position="257"/>
    </location>
</feature>
<dbReference type="Pfam" id="PF14102">
    <property type="entry name" value="Caps_synth_CapC"/>
    <property type="match status" value="2"/>
</dbReference>
<comment type="caution">
    <text evidence="2">The sequence shown here is derived from an EMBL/GenBank/DDBJ whole genome shotgun (WGS) entry which is preliminary data.</text>
</comment>
<evidence type="ECO:0000313" key="2">
    <source>
        <dbReference type="EMBL" id="CDI02572.1"/>
    </source>
</evidence>
<dbReference type="STRING" id="1400863.BN873_330049"/>
<gene>
    <name evidence="2" type="ORF">BN873_330049</name>
</gene>
<feature type="transmembrane region" description="Helical" evidence="1">
    <location>
        <begin position="29"/>
        <end position="53"/>
    </location>
</feature>
<feature type="transmembrane region" description="Helical" evidence="1">
    <location>
        <begin position="269"/>
        <end position="290"/>
    </location>
</feature>
<organism evidence="2 3">
    <name type="scientific">Candidatus Competibacter denitrificans Run_A_D11</name>
    <dbReference type="NCBI Taxonomy" id="1400863"/>
    <lineage>
        <taxon>Bacteria</taxon>
        <taxon>Pseudomonadati</taxon>
        <taxon>Pseudomonadota</taxon>
        <taxon>Gammaproteobacteria</taxon>
        <taxon>Candidatus Competibacteraceae</taxon>
        <taxon>Candidatus Competibacter</taxon>
    </lineage>
</organism>
<feature type="transmembrane region" description="Helical" evidence="1">
    <location>
        <begin position="174"/>
        <end position="193"/>
    </location>
</feature>
<keyword evidence="3" id="KW-1185">Reference proteome</keyword>
<name>W6M4G4_9GAMM</name>
<feature type="transmembrane region" description="Helical" evidence="1">
    <location>
        <begin position="213"/>
        <end position="232"/>
    </location>
</feature>
<dbReference type="InterPro" id="IPR008338">
    <property type="entry name" value="Capsule_biosynth_CapC"/>
</dbReference>
<dbReference type="RefSeq" id="WP_048672899.1">
    <property type="nucleotide sequence ID" value="NZ_CBTJ020000040.1"/>
</dbReference>
<dbReference type="EMBL" id="CBTJ020000040">
    <property type="protein sequence ID" value="CDI02572.1"/>
    <property type="molecule type" value="Genomic_DNA"/>
</dbReference>
<dbReference type="GO" id="GO:0045227">
    <property type="term" value="P:capsule polysaccharide biosynthetic process"/>
    <property type="evidence" value="ECO:0007669"/>
    <property type="project" value="InterPro"/>
</dbReference>
<feature type="transmembrane region" description="Helical" evidence="1">
    <location>
        <begin position="111"/>
        <end position="131"/>
    </location>
</feature>
<dbReference type="AlphaFoldDB" id="W6M4G4"/>
<reference evidence="2" key="1">
    <citation type="submission" date="2013-07" db="EMBL/GenBank/DDBJ databases">
        <authorList>
            <person name="McIlroy S."/>
        </authorList>
    </citation>
    <scope>NUCLEOTIDE SEQUENCE [LARGE SCALE GENOMIC DNA]</scope>
    <source>
        <strain evidence="2">Run_A_D11</strain>
    </source>
</reference>
<feature type="transmembrane region" description="Helical" evidence="1">
    <location>
        <begin position="151"/>
        <end position="167"/>
    </location>
</feature>
<accession>W6M4G4</accession>
<feature type="transmembrane region" description="Helical" evidence="1">
    <location>
        <begin position="324"/>
        <end position="341"/>
    </location>
</feature>
<feature type="transmembrane region" description="Helical" evidence="1">
    <location>
        <begin position="353"/>
        <end position="375"/>
    </location>
</feature>
<dbReference type="OrthoDB" id="5630352at2"/>
<reference evidence="2" key="2">
    <citation type="submission" date="2014-03" db="EMBL/GenBank/DDBJ databases">
        <title>Candidatus Competibacter-lineage genomes retrieved from metagenomes reveal functional metabolic diversity.</title>
        <authorList>
            <person name="McIlroy S.J."/>
            <person name="Albertsen M."/>
            <person name="Andresen E.K."/>
            <person name="Saunders A.M."/>
            <person name="Kristiansen R."/>
            <person name="Stokholm-Bjerregaard M."/>
            <person name="Nielsen K.L."/>
            <person name="Nielsen P.H."/>
        </authorList>
    </citation>
    <scope>NUCLEOTIDE SEQUENCE</scope>
    <source>
        <strain evidence="2">Run_A_D11</strain>
    </source>
</reference>
<protein>
    <submittedName>
        <fullName evidence="2">Membrane protein</fullName>
    </submittedName>
</protein>
<feature type="transmembrane region" description="Helical" evidence="1">
    <location>
        <begin position="297"/>
        <end position="318"/>
    </location>
</feature>
<evidence type="ECO:0000313" key="3">
    <source>
        <dbReference type="Proteomes" id="UP000035760"/>
    </source>
</evidence>
<evidence type="ECO:0000256" key="1">
    <source>
        <dbReference type="SAM" id="Phobius"/>
    </source>
</evidence>
<sequence>MSARFRRLWQPFDVEPGNVFSLPLFPESLASSVTTTVWVGVTVAVLFTLRFGWNLSGLVVPGYLTPLLLVKPLSAAVVVIEGILTYLLVYGFSERCSRYGWWSSLFGRDRFFGLVLVSVGVRLGADGWLWPEIGALWNEYFRQDFDYRSDLHSFGLIVVSLIANQFWKTGVIRGSVPVFTTVALTYLIVRYGLMEFTNFSIGNLGYTYDNLAASLLATPKAYIVLLTTAFLASRMNLYYGWEFNGILIPSLLALQWYQPAKILSSFLEAFLILGVARLLLRVPLVAALHLEGPRELLFFFNLGFFYKLALGWLLPLVWPTAPIMDIYGFGYMLTTLIAMRIHDKEIAARLTRATLQTSLVAVGIASIAGFALTLLPENRLWLAHPPSETGAIVRSLTRPLAELLNEDNVEIQRSRLRTGALVPLLGELEAFRTGLEQIQAHLHGEPGALEQAAQQLAAARYRLYHIGGRYLYLREMEPTNGWGIYVIDTRASGNLLVEVPAPLDEQNTLAAGSGLFQALSGRALAIAGTPRAINPDGSLDVLRTRQTPFHIFHQVMARRDVLQVRAYTARNSAKLASVSADAFRAGTEVPPTALWIRATLPPGVDLVTLQRLAGDLQVRWAITPLANLQRDITESGFAELVLNRPDLRQLLARAPATASPVATPLEIGEARIDGYLREWLLADKNRLAGRGTALYRPPRPEDLLYFDEEVLTPLLELLRGTQPNGQWETTDLVALQALTGAAQVAGYRLLRYRHRPTQQEHLILVEDETQRERGYRGTYVFRAGGGQPYVIAVPHPLFEANTFEYGVSLYEQLQANVLLLAGAHPQANADGTADVTDPSHPGSLFTLVNEVVLRETRNTPWLTTSVRAYGLRPGGPTPTADVLLAWHSGATRQESVGPLGQQLLKTLEGDGLDVRFVAGAAETAGYEASSSPQARYVNAAANKAFAALWLSSAVRATFAQQSDNTVQEAQFTALGITTRREDLYTDLAGLPKTAGGTPAGWRAIARAYLERRDIVSLHQLRAWPGLRYQRLLDRDTQQAFLLVSDASGRLRLVVNLLPRQPDSQIMATLPLQAATVDEFKNARAAWLVFGAP</sequence>
<keyword evidence="1" id="KW-1133">Transmembrane helix</keyword>
<keyword evidence="1" id="KW-0812">Transmembrane</keyword>
<dbReference type="Proteomes" id="UP000035760">
    <property type="component" value="Unassembled WGS sequence"/>
</dbReference>